<dbReference type="HOGENOM" id="CLU_031010_0_0_1"/>
<dbReference type="Gramene" id="EFJ11690">
    <property type="protein sequence ID" value="EFJ11690"/>
    <property type="gene ID" value="SELMODRAFT_271895"/>
</dbReference>
<dbReference type="KEGG" id="smo:SELMODRAFT_271895"/>
<dbReference type="EMBL" id="GL377644">
    <property type="protein sequence ID" value="EFJ11690.1"/>
    <property type="molecule type" value="Genomic_DNA"/>
</dbReference>
<organism evidence="6">
    <name type="scientific">Selaginella moellendorffii</name>
    <name type="common">Spikemoss</name>
    <dbReference type="NCBI Taxonomy" id="88036"/>
    <lineage>
        <taxon>Eukaryota</taxon>
        <taxon>Viridiplantae</taxon>
        <taxon>Streptophyta</taxon>
        <taxon>Embryophyta</taxon>
        <taxon>Tracheophyta</taxon>
        <taxon>Lycopodiopsida</taxon>
        <taxon>Selaginellales</taxon>
        <taxon>Selaginellaceae</taxon>
        <taxon>Selaginella</taxon>
    </lineage>
</organism>
<accession>D8SUW3</accession>
<dbReference type="Gene3D" id="3.20.20.70">
    <property type="entry name" value="Aldolase class I"/>
    <property type="match status" value="1"/>
</dbReference>
<dbReference type="Proteomes" id="UP000001514">
    <property type="component" value="Unassembled WGS sequence"/>
</dbReference>
<evidence type="ECO:0000256" key="1">
    <source>
        <dbReference type="ARBA" id="ARBA00004474"/>
    </source>
</evidence>
<dbReference type="AlphaFoldDB" id="D8SUW3"/>
<name>D8SUW3_SELML</name>
<dbReference type="InParanoid" id="D8SUW3"/>
<comment type="subcellular location">
    <subcellularLocation>
        <location evidence="1">Plastid</location>
    </subcellularLocation>
</comment>
<dbReference type="GO" id="GO:0009536">
    <property type="term" value="C:plastid"/>
    <property type="evidence" value="ECO:0007669"/>
    <property type="project" value="UniProtKB-SubCell"/>
</dbReference>
<protein>
    <recommendedName>
        <fullName evidence="3">Uncharacterized protein ycf23</fullName>
    </recommendedName>
</protein>
<gene>
    <name evidence="5" type="ORF">SELMODRAFT_271895</name>
</gene>
<evidence type="ECO:0000313" key="6">
    <source>
        <dbReference type="Proteomes" id="UP000001514"/>
    </source>
</evidence>
<dbReference type="InterPro" id="IPR013785">
    <property type="entry name" value="Aldolase_TIM"/>
</dbReference>
<dbReference type="OMA" id="ICMGISA"/>
<evidence type="ECO:0000256" key="3">
    <source>
        <dbReference type="ARBA" id="ARBA00021523"/>
    </source>
</evidence>
<comment type="similarity">
    <text evidence="2">Belongs to the ycf23 family.</text>
</comment>
<dbReference type="STRING" id="88036.D8SUW3"/>
<keyword evidence="6" id="KW-1185">Reference proteome</keyword>
<dbReference type="eggNOG" id="ENOG502QUDA">
    <property type="taxonomic scope" value="Eukaryota"/>
</dbReference>
<proteinExistence type="inferred from homology"/>
<reference evidence="5 6" key="1">
    <citation type="journal article" date="2011" name="Science">
        <title>The Selaginella genome identifies genetic changes associated with the evolution of vascular plants.</title>
        <authorList>
            <person name="Banks J.A."/>
            <person name="Nishiyama T."/>
            <person name="Hasebe M."/>
            <person name="Bowman J.L."/>
            <person name="Gribskov M."/>
            <person name="dePamphilis C."/>
            <person name="Albert V.A."/>
            <person name="Aono N."/>
            <person name="Aoyama T."/>
            <person name="Ambrose B.A."/>
            <person name="Ashton N.W."/>
            <person name="Axtell M.J."/>
            <person name="Barker E."/>
            <person name="Barker M.S."/>
            <person name="Bennetzen J.L."/>
            <person name="Bonawitz N.D."/>
            <person name="Chapple C."/>
            <person name="Cheng C."/>
            <person name="Correa L.G."/>
            <person name="Dacre M."/>
            <person name="DeBarry J."/>
            <person name="Dreyer I."/>
            <person name="Elias M."/>
            <person name="Engstrom E.M."/>
            <person name="Estelle M."/>
            <person name="Feng L."/>
            <person name="Finet C."/>
            <person name="Floyd S.K."/>
            <person name="Frommer W.B."/>
            <person name="Fujita T."/>
            <person name="Gramzow L."/>
            <person name="Gutensohn M."/>
            <person name="Harholt J."/>
            <person name="Hattori M."/>
            <person name="Heyl A."/>
            <person name="Hirai T."/>
            <person name="Hiwatashi Y."/>
            <person name="Ishikawa M."/>
            <person name="Iwata M."/>
            <person name="Karol K.G."/>
            <person name="Koehler B."/>
            <person name="Kolukisaoglu U."/>
            <person name="Kubo M."/>
            <person name="Kurata T."/>
            <person name="Lalonde S."/>
            <person name="Li K."/>
            <person name="Li Y."/>
            <person name="Litt A."/>
            <person name="Lyons E."/>
            <person name="Manning G."/>
            <person name="Maruyama T."/>
            <person name="Michael T.P."/>
            <person name="Mikami K."/>
            <person name="Miyazaki S."/>
            <person name="Morinaga S."/>
            <person name="Murata T."/>
            <person name="Mueller-Roeber B."/>
            <person name="Nelson D.R."/>
            <person name="Obara M."/>
            <person name="Oguri Y."/>
            <person name="Olmstead R.G."/>
            <person name="Onodera N."/>
            <person name="Petersen B.L."/>
            <person name="Pils B."/>
            <person name="Prigge M."/>
            <person name="Rensing S.A."/>
            <person name="Riano-Pachon D.M."/>
            <person name="Roberts A.W."/>
            <person name="Sato Y."/>
            <person name="Scheller H.V."/>
            <person name="Schulz B."/>
            <person name="Schulz C."/>
            <person name="Shakirov E.V."/>
            <person name="Shibagaki N."/>
            <person name="Shinohara N."/>
            <person name="Shippen D.E."/>
            <person name="Soerensen I."/>
            <person name="Sotooka R."/>
            <person name="Sugimoto N."/>
            <person name="Sugita M."/>
            <person name="Sumikawa N."/>
            <person name="Tanurdzic M."/>
            <person name="Theissen G."/>
            <person name="Ulvskov P."/>
            <person name="Wakazuki S."/>
            <person name="Weng J.K."/>
            <person name="Willats W.W."/>
            <person name="Wipf D."/>
            <person name="Wolf P.G."/>
            <person name="Yang L."/>
            <person name="Zimmer A.D."/>
            <person name="Zhu Q."/>
            <person name="Mitros T."/>
            <person name="Hellsten U."/>
            <person name="Loque D."/>
            <person name="Otillar R."/>
            <person name="Salamov A."/>
            <person name="Schmutz J."/>
            <person name="Shapiro H."/>
            <person name="Lindquist E."/>
            <person name="Lucas S."/>
            <person name="Rokhsar D."/>
            <person name="Grigoriev I.V."/>
        </authorList>
    </citation>
    <scope>NUCLEOTIDE SEQUENCE [LARGE SCALE GENOMIC DNA]</scope>
</reference>
<sequence>MATSLLAHKSGVFFGSASALCDFQARPALRSSRRDTVRASSRSAGGECRDFALRDVFAKRAFKVIAGLNNFDRENVADVVVAAEKGGATHVDIACDPQLVELALGLTSLPICVSAVDPEAFVAAVDAGAHMIEIGNFDSFYDSGRVFSSKEVLELTRRTRELLPHITLSVTVPHTLPLDEQVQLAEALEEEGADIIQTEGGTASTPSKPGITGLIEKATPTLAAAYSISRAITLPVLCASGLSAVTAPMAITAGASGVGIGSAVNKLNSQLAMVATVRSIADAMGLEPSTEKIPERARDKA</sequence>
<dbReference type="SUPFAM" id="SSF51569">
    <property type="entry name" value="Aldolase"/>
    <property type="match status" value="1"/>
</dbReference>
<evidence type="ECO:0000256" key="4">
    <source>
        <dbReference type="ARBA" id="ARBA00022640"/>
    </source>
</evidence>
<dbReference type="OrthoDB" id="5415at2759"/>
<dbReference type="PANTHER" id="PTHR36895">
    <property type="match status" value="1"/>
</dbReference>
<dbReference type="PANTHER" id="PTHR36895:SF1">
    <property type="entry name" value="YCF23 PROTEIN"/>
    <property type="match status" value="1"/>
</dbReference>
<evidence type="ECO:0000256" key="2">
    <source>
        <dbReference type="ARBA" id="ARBA00009664"/>
    </source>
</evidence>
<dbReference type="Pfam" id="PF04481">
    <property type="entry name" value="DUF561"/>
    <property type="match status" value="1"/>
</dbReference>
<keyword evidence="4" id="KW-0934">Plastid</keyword>
<evidence type="ECO:0000313" key="5">
    <source>
        <dbReference type="EMBL" id="EFJ11690.1"/>
    </source>
</evidence>
<dbReference type="InterPro" id="IPR007570">
    <property type="entry name" value="Uncharacterised_Ycf23"/>
</dbReference>